<evidence type="ECO:0000313" key="7">
    <source>
        <dbReference type="WBParaSite" id="HPBE_0000453701-mRNA-1"/>
    </source>
</evidence>
<gene>
    <name evidence="5" type="ORF">HPBE_LOCUS4538</name>
</gene>
<dbReference type="AlphaFoldDB" id="A0A183FDZ8"/>
<dbReference type="InterPro" id="IPR002048">
    <property type="entry name" value="EF_hand_dom"/>
</dbReference>
<accession>A0A3P7Y9Y6</accession>
<sequence length="200" mass="22237">MRGASQEEEQQPWDILFPSLLSISETFAKFDTSRDQKLDVAEFVPLAYEYSQKPVDTVEQIFRRLDTNGDNIVDTNEAAIARKEFDAGIIDGVLAVADVNNDGQLTYEEFTAQLSNNRPKSTVGPEMAYQVLNYIDVNQDGKLSSQEIYTFASVYNKVTEIAHVIESLDANKDGFLTVGELERIPGKIAQLANVQPPPSV</sequence>
<dbReference type="Proteomes" id="UP000050761">
    <property type="component" value="Unassembled WGS sequence"/>
</dbReference>
<feature type="domain" description="EF-hand" evidence="4">
    <location>
        <begin position="53"/>
        <end position="88"/>
    </location>
</feature>
<keyword evidence="1" id="KW-0479">Metal-binding</keyword>
<reference evidence="7" key="2">
    <citation type="submission" date="2019-09" db="UniProtKB">
        <authorList>
            <consortium name="WormBaseParasite"/>
        </authorList>
    </citation>
    <scope>IDENTIFICATION</scope>
</reference>
<dbReference type="GO" id="GO:0005509">
    <property type="term" value="F:calcium ion binding"/>
    <property type="evidence" value="ECO:0007669"/>
    <property type="project" value="InterPro"/>
</dbReference>
<organism evidence="6 7">
    <name type="scientific">Heligmosomoides polygyrus</name>
    <name type="common">Parasitic roundworm</name>
    <dbReference type="NCBI Taxonomy" id="6339"/>
    <lineage>
        <taxon>Eukaryota</taxon>
        <taxon>Metazoa</taxon>
        <taxon>Ecdysozoa</taxon>
        <taxon>Nematoda</taxon>
        <taxon>Chromadorea</taxon>
        <taxon>Rhabditida</taxon>
        <taxon>Rhabditina</taxon>
        <taxon>Rhabditomorpha</taxon>
        <taxon>Strongyloidea</taxon>
        <taxon>Heligmosomidae</taxon>
        <taxon>Heligmosomoides</taxon>
    </lineage>
</organism>
<reference evidence="5 6" key="1">
    <citation type="submission" date="2018-11" db="EMBL/GenBank/DDBJ databases">
        <authorList>
            <consortium name="Pathogen Informatics"/>
        </authorList>
    </citation>
    <scope>NUCLEOTIDE SEQUENCE [LARGE SCALE GENOMIC DNA]</scope>
</reference>
<keyword evidence="2" id="KW-0677">Repeat</keyword>
<evidence type="ECO:0000256" key="2">
    <source>
        <dbReference type="ARBA" id="ARBA00022737"/>
    </source>
</evidence>
<protein>
    <submittedName>
        <fullName evidence="7">EF hand</fullName>
    </submittedName>
</protein>
<dbReference type="Pfam" id="PF13202">
    <property type="entry name" value="EF-hand_5"/>
    <property type="match status" value="1"/>
</dbReference>
<dbReference type="PANTHER" id="PTHR10827:SF98">
    <property type="entry name" value="45 KDA CALCIUM-BINDING PROTEIN"/>
    <property type="match status" value="1"/>
</dbReference>
<accession>A0A183FDZ8</accession>
<dbReference type="InterPro" id="IPR011992">
    <property type="entry name" value="EF-hand-dom_pair"/>
</dbReference>
<evidence type="ECO:0000256" key="3">
    <source>
        <dbReference type="ARBA" id="ARBA00022837"/>
    </source>
</evidence>
<name>A0A183FDZ8_HELPZ</name>
<evidence type="ECO:0000256" key="1">
    <source>
        <dbReference type="ARBA" id="ARBA00022723"/>
    </source>
</evidence>
<keyword evidence="3" id="KW-0106">Calcium</keyword>
<dbReference type="Gene3D" id="1.10.238.10">
    <property type="entry name" value="EF-hand"/>
    <property type="match status" value="3"/>
</dbReference>
<dbReference type="WBParaSite" id="HPBE_0000453701-mRNA-1">
    <property type="protein sequence ID" value="HPBE_0000453701-mRNA-1"/>
    <property type="gene ID" value="HPBE_0000453701"/>
</dbReference>
<dbReference type="SUPFAM" id="SSF47473">
    <property type="entry name" value="EF-hand"/>
    <property type="match status" value="1"/>
</dbReference>
<dbReference type="PANTHER" id="PTHR10827">
    <property type="entry name" value="RETICULOCALBIN"/>
    <property type="match status" value="1"/>
</dbReference>
<evidence type="ECO:0000259" key="4">
    <source>
        <dbReference type="PROSITE" id="PS50222"/>
    </source>
</evidence>
<dbReference type="SMART" id="SM00054">
    <property type="entry name" value="EFh"/>
    <property type="match status" value="5"/>
</dbReference>
<keyword evidence="6" id="KW-1185">Reference proteome</keyword>
<feature type="domain" description="EF-hand" evidence="4">
    <location>
        <begin position="156"/>
        <end position="191"/>
    </location>
</feature>
<evidence type="ECO:0000313" key="6">
    <source>
        <dbReference type="Proteomes" id="UP000050761"/>
    </source>
</evidence>
<dbReference type="Pfam" id="PF13499">
    <property type="entry name" value="EF-hand_7"/>
    <property type="match status" value="2"/>
</dbReference>
<proteinExistence type="predicted"/>
<dbReference type="InterPro" id="IPR018247">
    <property type="entry name" value="EF_Hand_1_Ca_BS"/>
</dbReference>
<dbReference type="EMBL" id="UZAH01025327">
    <property type="protein sequence ID" value="VDO61563.1"/>
    <property type="molecule type" value="Genomic_DNA"/>
</dbReference>
<dbReference type="PROSITE" id="PS00018">
    <property type="entry name" value="EF_HAND_1"/>
    <property type="match status" value="2"/>
</dbReference>
<dbReference type="OrthoDB" id="26525at2759"/>
<evidence type="ECO:0000313" key="5">
    <source>
        <dbReference type="EMBL" id="VDO61563.1"/>
    </source>
</evidence>
<dbReference type="PROSITE" id="PS50222">
    <property type="entry name" value="EF_HAND_2"/>
    <property type="match status" value="2"/>
</dbReference>